<feature type="transmembrane region" description="Helical" evidence="1">
    <location>
        <begin position="34"/>
        <end position="56"/>
    </location>
</feature>
<feature type="transmembrane region" description="Helical" evidence="1">
    <location>
        <begin position="127"/>
        <end position="145"/>
    </location>
</feature>
<comment type="caution">
    <text evidence="2">The sequence shown here is derived from an EMBL/GenBank/DDBJ whole genome shotgun (WGS) entry which is preliminary data.</text>
</comment>
<keyword evidence="1" id="KW-1133">Transmembrane helix</keyword>
<evidence type="ECO:0000313" key="2">
    <source>
        <dbReference type="EMBL" id="KAF5910064.1"/>
    </source>
</evidence>
<keyword evidence="1" id="KW-0472">Membrane</keyword>
<keyword evidence="3" id="KW-1185">Reference proteome</keyword>
<dbReference type="PANTHER" id="PTHR16189">
    <property type="entry name" value="TRANSMEMBRANE PROTEIN 104-RELATED"/>
    <property type="match status" value="1"/>
</dbReference>
<protein>
    <submittedName>
        <fullName evidence="2">Uncharacterized protein</fullName>
    </submittedName>
</protein>
<feature type="transmembrane region" description="Helical" evidence="1">
    <location>
        <begin position="62"/>
        <end position="82"/>
    </location>
</feature>
<dbReference type="PANTHER" id="PTHR16189:SF6">
    <property type="entry name" value="AMINO ACID TRANSPORTER TRANSMEMBRANE DOMAIN-CONTAINING PROTEIN"/>
    <property type="match status" value="1"/>
</dbReference>
<evidence type="ECO:0000256" key="1">
    <source>
        <dbReference type="SAM" id="Phobius"/>
    </source>
</evidence>
<reference evidence="2" key="1">
    <citation type="submission" date="2020-07" db="EMBL/GenBank/DDBJ databases">
        <title>Clarias magur genome sequencing, assembly and annotation.</title>
        <authorList>
            <person name="Kushwaha B."/>
            <person name="Kumar R."/>
            <person name="Das P."/>
            <person name="Joshi C.G."/>
            <person name="Kumar D."/>
            <person name="Nagpure N.S."/>
            <person name="Pandey M."/>
            <person name="Agarwal S."/>
            <person name="Srivastava S."/>
            <person name="Singh M."/>
            <person name="Sahoo L."/>
            <person name="Jayasankar P."/>
            <person name="Meher P.K."/>
            <person name="Koringa P.G."/>
            <person name="Iquebal M.A."/>
            <person name="Das S.P."/>
            <person name="Bit A."/>
            <person name="Patnaik S."/>
            <person name="Patel N."/>
            <person name="Shah T.M."/>
            <person name="Hinsu A."/>
            <person name="Jena J.K."/>
        </authorList>
    </citation>
    <scope>NUCLEOTIDE SEQUENCE</scope>
    <source>
        <strain evidence="2">CIFAMagur01</strain>
        <tissue evidence="2">Testis</tissue>
    </source>
</reference>
<sequence length="232" mass="24774">MRCPSQAFTDSKADSTIPCLRAAPVRHVLEAKEAAPISVAIGISYVLAGSEAYAALFHTSHIYIIPAFTWALSLGILVAQVIIQPIMSLLTLLKGILLIITVVVTFVVGSEVHQETKNDFTQIGKPFLMGTVALGGIVNIMPFLFSEINHNKTQVLGSGRDRSPDGCRVRPGGEALKYQLGPDGDHSTCTHIYLLQHLPGGVGKGWRDCNNTSNKENGGYNGAFAQTGITAS</sequence>
<organism evidence="2 3">
    <name type="scientific">Clarias magur</name>
    <name type="common">Asian catfish</name>
    <name type="synonym">Macropteronotus magur</name>
    <dbReference type="NCBI Taxonomy" id="1594786"/>
    <lineage>
        <taxon>Eukaryota</taxon>
        <taxon>Metazoa</taxon>
        <taxon>Chordata</taxon>
        <taxon>Craniata</taxon>
        <taxon>Vertebrata</taxon>
        <taxon>Euteleostomi</taxon>
        <taxon>Actinopterygii</taxon>
        <taxon>Neopterygii</taxon>
        <taxon>Teleostei</taxon>
        <taxon>Ostariophysi</taxon>
        <taxon>Siluriformes</taxon>
        <taxon>Clariidae</taxon>
        <taxon>Clarias</taxon>
    </lineage>
</organism>
<feature type="transmembrane region" description="Helical" evidence="1">
    <location>
        <begin position="89"/>
        <end position="107"/>
    </location>
</feature>
<evidence type="ECO:0000313" key="3">
    <source>
        <dbReference type="Proteomes" id="UP000727407"/>
    </source>
</evidence>
<dbReference type="EMBL" id="QNUK01000001">
    <property type="protein sequence ID" value="KAF5910064.1"/>
    <property type="molecule type" value="Genomic_DNA"/>
</dbReference>
<accession>A0A8J4XJF8</accession>
<proteinExistence type="predicted"/>
<dbReference type="Proteomes" id="UP000727407">
    <property type="component" value="Unassembled WGS sequence"/>
</dbReference>
<gene>
    <name evidence="2" type="ORF">DAT39_000314</name>
</gene>
<dbReference type="AlphaFoldDB" id="A0A8J4XJF8"/>
<name>A0A8J4XJF8_CLAMG</name>
<dbReference type="OrthoDB" id="19473at2759"/>
<keyword evidence="1" id="KW-0812">Transmembrane</keyword>